<protein>
    <submittedName>
        <fullName evidence="3">Uncharacterized protein</fullName>
    </submittedName>
</protein>
<dbReference type="EMBL" id="JAERWL010000002">
    <property type="protein sequence ID" value="MBM9475178.1"/>
    <property type="molecule type" value="Genomic_DNA"/>
</dbReference>
<feature type="region of interest" description="Disordered" evidence="1">
    <location>
        <begin position="1"/>
        <end position="138"/>
    </location>
</feature>
<keyword evidence="2" id="KW-0812">Transmembrane</keyword>
<feature type="transmembrane region" description="Helical" evidence="2">
    <location>
        <begin position="142"/>
        <end position="163"/>
    </location>
</feature>
<accession>A0A938YLE7</accession>
<feature type="compositionally biased region" description="Polar residues" evidence="1">
    <location>
        <begin position="118"/>
        <end position="131"/>
    </location>
</feature>
<dbReference type="AlphaFoldDB" id="A0A938YLE7"/>
<gene>
    <name evidence="3" type="ORF">JL107_01845</name>
</gene>
<feature type="compositionally biased region" description="Low complexity" evidence="1">
    <location>
        <begin position="49"/>
        <end position="106"/>
    </location>
</feature>
<name>A0A938YLE7_9ACTN</name>
<evidence type="ECO:0000313" key="4">
    <source>
        <dbReference type="Proteomes" id="UP000663801"/>
    </source>
</evidence>
<keyword evidence="2" id="KW-0472">Membrane</keyword>
<proteinExistence type="predicted"/>
<evidence type="ECO:0000313" key="3">
    <source>
        <dbReference type="EMBL" id="MBM9475178.1"/>
    </source>
</evidence>
<organism evidence="3 4">
    <name type="scientific">Nakamurella flavida</name>
    <dbReference type="NCBI Taxonomy" id="363630"/>
    <lineage>
        <taxon>Bacteria</taxon>
        <taxon>Bacillati</taxon>
        <taxon>Actinomycetota</taxon>
        <taxon>Actinomycetes</taxon>
        <taxon>Nakamurellales</taxon>
        <taxon>Nakamurellaceae</taxon>
        <taxon>Nakamurella</taxon>
    </lineage>
</organism>
<dbReference type="RefSeq" id="WP_205255322.1">
    <property type="nucleotide sequence ID" value="NZ_BAAAPV010000001.1"/>
</dbReference>
<keyword evidence="4" id="KW-1185">Reference proteome</keyword>
<sequence>MSEYGPPNGPGRESDPRRPGDGQGTPPAGSQDQTGPLRLPASQQGDGSGWAAPSAAPAAGAPGWSGAPAQPDPQQGWQNAPGPQGWQPPAGAPQGWQSPPAGAPQGWAGDPAAPQQGWDPNTGQPTFQQDTEPPKQKSRGPILVIAAALVALLLVGTGVWYFAYRDTKPAAGASTPQAAVETFATALSSNDLVGMATALDPAEGSVYQDFNVAILDEMKRLEIIKSDVEPNSLTGSTITVSGLTYGATTTPQPDHLAFVEVTGGTLTVTSDPSKVPFTDKIDTALSDALGPQWDEMQGSAQTQTVNIADATQELGHPLRIATVMRDGEWYPSVFYTVAGLATDAAGLAQPTAADTIPAAGADSESAAVDQLIAAATAGDLEKVIGLLPPDEMGVVHDYGKLLIQQTGEPTAEDLGGVGFSNAQWDVTDVAGGRKVSLLSADVETPEGTVTITRDVAAGTLTISGIPDQPTITLDDATLESLASQMGEDLDPQVLDIVKREFKQLIGLGVVTTQVDGKWYVSPIRTGSDVLISLMKGLEPADIDYFISLAGN</sequence>
<reference evidence="3" key="1">
    <citation type="submission" date="2021-01" db="EMBL/GenBank/DDBJ databases">
        <title>KCTC 19127 draft genome.</title>
        <authorList>
            <person name="An D."/>
        </authorList>
    </citation>
    <scope>NUCLEOTIDE SEQUENCE</scope>
    <source>
        <strain evidence="3">KCTC 19127</strain>
    </source>
</reference>
<evidence type="ECO:0000256" key="1">
    <source>
        <dbReference type="SAM" id="MobiDB-lite"/>
    </source>
</evidence>
<dbReference type="Proteomes" id="UP000663801">
    <property type="component" value="Unassembled WGS sequence"/>
</dbReference>
<evidence type="ECO:0000256" key="2">
    <source>
        <dbReference type="SAM" id="Phobius"/>
    </source>
</evidence>
<keyword evidence="2" id="KW-1133">Transmembrane helix</keyword>
<comment type="caution">
    <text evidence="3">The sequence shown here is derived from an EMBL/GenBank/DDBJ whole genome shotgun (WGS) entry which is preliminary data.</text>
</comment>